<dbReference type="InterPro" id="IPR013767">
    <property type="entry name" value="PAS_fold"/>
</dbReference>
<dbReference type="SMART" id="SM00448">
    <property type="entry name" value="REC"/>
    <property type="match status" value="1"/>
</dbReference>
<dbReference type="InterPro" id="IPR001610">
    <property type="entry name" value="PAC"/>
</dbReference>
<dbReference type="PANTHER" id="PTHR43047:SF72">
    <property type="entry name" value="OSMOSENSING HISTIDINE PROTEIN KINASE SLN1"/>
    <property type="match status" value="1"/>
</dbReference>
<feature type="domain" description="Response regulatory" evidence="9">
    <location>
        <begin position="795"/>
        <end position="911"/>
    </location>
</feature>
<evidence type="ECO:0000259" key="11">
    <source>
        <dbReference type="PROSITE" id="PS50113"/>
    </source>
</evidence>
<dbReference type="Gene3D" id="3.30.450.20">
    <property type="entry name" value="PAS domain"/>
    <property type="match status" value="4"/>
</dbReference>
<evidence type="ECO:0000256" key="4">
    <source>
        <dbReference type="ARBA" id="ARBA00022679"/>
    </source>
</evidence>
<keyword evidence="4" id="KW-0808">Transferase</keyword>
<keyword evidence="7" id="KW-0175">Coiled coil</keyword>
<keyword evidence="13" id="KW-1185">Reference proteome</keyword>
<keyword evidence="3 6" id="KW-0597">Phosphoprotein</keyword>
<dbReference type="InterPro" id="IPR004358">
    <property type="entry name" value="Sig_transdc_His_kin-like_C"/>
</dbReference>
<dbReference type="Pfam" id="PF00512">
    <property type="entry name" value="HisKA"/>
    <property type="match status" value="1"/>
</dbReference>
<proteinExistence type="predicted"/>
<dbReference type="PROSITE" id="PS50112">
    <property type="entry name" value="PAS"/>
    <property type="match status" value="2"/>
</dbReference>
<dbReference type="SMART" id="SM00091">
    <property type="entry name" value="PAS"/>
    <property type="match status" value="3"/>
</dbReference>
<comment type="catalytic activity">
    <reaction evidence="1">
        <text>ATP + protein L-histidine = ADP + protein N-phospho-L-histidine.</text>
        <dbReference type="EC" id="2.7.13.3"/>
    </reaction>
</comment>
<evidence type="ECO:0000256" key="3">
    <source>
        <dbReference type="ARBA" id="ARBA00022553"/>
    </source>
</evidence>
<dbReference type="InterPro" id="IPR035965">
    <property type="entry name" value="PAS-like_dom_sf"/>
</dbReference>
<comment type="caution">
    <text evidence="12">The sequence shown here is derived from an EMBL/GenBank/DDBJ whole genome shotgun (WGS) entry which is preliminary data.</text>
</comment>
<dbReference type="Pfam" id="PF00989">
    <property type="entry name" value="PAS"/>
    <property type="match status" value="1"/>
</dbReference>
<evidence type="ECO:0000313" key="12">
    <source>
        <dbReference type="EMBL" id="MDG3003401.1"/>
    </source>
</evidence>
<feature type="domain" description="Histidine kinase" evidence="8">
    <location>
        <begin position="556"/>
        <end position="774"/>
    </location>
</feature>
<dbReference type="SUPFAM" id="SSF55874">
    <property type="entry name" value="ATPase domain of HSP90 chaperone/DNA topoisomerase II/histidine kinase"/>
    <property type="match status" value="1"/>
</dbReference>
<dbReference type="CDD" id="cd00082">
    <property type="entry name" value="HisKA"/>
    <property type="match status" value="1"/>
</dbReference>
<sequence>MQSTEPNGEAIARPAIAAAHLRALFDNRLIGADLVDAEGRWVDVNGRLCELLGMPREQLVGRLVEDFSHPDDAEADRVLFRRVLDGESSHYGMQKRLLRNDGRWFRVEIDVSLVDRGEAEPWRASVVLPIADRSEEADEAARYRALMGQSPLSVVVVDPQTETFLDFNDAACDALGYTRPEFAGLCLTDVYAAGEGDAIRMRIDLVMEQGQGRFEARHRTKQGEVRQVTVHSRRIRSEGRSVVQSIWQDVTPLRKAAEDKARHDALVRQILHCAPLPMGIVELATDDRDVLHVLDNPATCRSLELDLGATAGRWDGADFGVSRSTLDTWIAAYRASQRLGHAVHFEDCHDQGGGPRWLGVVVSHVGPGAGGRERFCYIAEDITERKRAEEEILRLNRSLERQAAELQTVFEVLPIGIGIADDPECRSIRANPTLSEMLRRPTGANVSMSAPEPERPTSFRLFRDGRELTTDELPMQVSARDGANLRNVGIDVRFDDGRVVHLLEHVAPLFDERGNPRGSVGAFLDVTERRLAEQERERLLMDLRDADRRKDEFLAMLAHELRSPLSAAGNAAQILLMKGQEDPDVLWCSEVIQRQTRRLARLLDDLLDVSRISRGKIVLRREPVDLRGVVERAVETTRPMVEEKRHRVEVRLPDDPLAVVADPARMEQVVVNLLGNAAKYSEEGRTIAIVVGREGGEAMVRVEDQGVGMTPEVLARVFDMYAQAESSIDRSQGGLGIGLTICKSLVEMHGGSIAATSPGPGRGSVFTVRLPAFDRPHPMSNASWQPTVSSVKPRRVVVVDDNVDAVESLGRMLRLAGHEVRTASNGPGALDAVAEFRPDVVFLDLGLPGLDGYEVATRLRGFPEGRAALIVALTGYGREVDRRRAFDAGFDRHMIKPVDFQAILAAIESASADA</sequence>
<evidence type="ECO:0000256" key="7">
    <source>
        <dbReference type="SAM" id="Coils"/>
    </source>
</evidence>
<protein>
    <recommendedName>
        <fullName evidence="2">histidine kinase</fullName>
        <ecNumber evidence="2">2.7.13.3</ecNumber>
    </recommendedName>
</protein>
<dbReference type="Pfam" id="PF00072">
    <property type="entry name" value="Response_reg"/>
    <property type="match status" value="1"/>
</dbReference>
<dbReference type="InterPro" id="IPR003661">
    <property type="entry name" value="HisK_dim/P_dom"/>
</dbReference>
<dbReference type="InterPro" id="IPR000014">
    <property type="entry name" value="PAS"/>
</dbReference>
<dbReference type="InterPro" id="IPR001789">
    <property type="entry name" value="Sig_transdc_resp-reg_receiver"/>
</dbReference>
<feature type="coiled-coil region" evidence="7">
    <location>
        <begin position="378"/>
        <end position="409"/>
    </location>
</feature>
<evidence type="ECO:0000313" key="13">
    <source>
        <dbReference type="Proteomes" id="UP001216907"/>
    </source>
</evidence>
<organism evidence="12 13">
    <name type="scientific">Paludisphaera mucosa</name>
    <dbReference type="NCBI Taxonomy" id="3030827"/>
    <lineage>
        <taxon>Bacteria</taxon>
        <taxon>Pseudomonadati</taxon>
        <taxon>Planctomycetota</taxon>
        <taxon>Planctomycetia</taxon>
        <taxon>Isosphaerales</taxon>
        <taxon>Isosphaeraceae</taxon>
        <taxon>Paludisphaera</taxon>
    </lineage>
</organism>
<dbReference type="Pfam" id="PF08448">
    <property type="entry name" value="PAS_4"/>
    <property type="match status" value="1"/>
</dbReference>
<dbReference type="SMART" id="SM00086">
    <property type="entry name" value="PAC"/>
    <property type="match status" value="3"/>
</dbReference>
<dbReference type="CDD" id="cd17580">
    <property type="entry name" value="REC_2_DhkD-like"/>
    <property type="match status" value="1"/>
</dbReference>
<dbReference type="InterPro" id="IPR005467">
    <property type="entry name" value="His_kinase_dom"/>
</dbReference>
<dbReference type="NCBIfam" id="TIGR00229">
    <property type="entry name" value="sensory_box"/>
    <property type="match status" value="2"/>
</dbReference>
<dbReference type="PANTHER" id="PTHR43047">
    <property type="entry name" value="TWO-COMPONENT HISTIDINE PROTEIN KINASE"/>
    <property type="match status" value="1"/>
</dbReference>
<dbReference type="SUPFAM" id="SSF55785">
    <property type="entry name" value="PYP-like sensor domain (PAS domain)"/>
    <property type="match status" value="4"/>
</dbReference>
<accession>A0ABT6F7E2</accession>
<dbReference type="InterPro" id="IPR036890">
    <property type="entry name" value="HATPase_C_sf"/>
</dbReference>
<evidence type="ECO:0000259" key="10">
    <source>
        <dbReference type="PROSITE" id="PS50112"/>
    </source>
</evidence>
<dbReference type="PROSITE" id="PS50110">
    <property type="entry name" value="RESPONSE_REGULATORY"/>
    <property type="match status" value="1"/>
</dbReference>
<evidence type="ECO:0000259" key="9">
    <source>
        <dbReference type="PROSITE" id="PS50110"/>
    </source>
</evidence>
<gene>
    <name evidence="12" type="ORF">PZE19_06460</name>
</gene>
<dbReference type="RefSeq" id="WP_277859752.1">
    <property type="nucleotide sequence ID" value="NZ_JARRAG010000001.1"/>
</dbReference>
<dbReference type="SMART" id="SM00387">
    <property type="entry name" value="HATPase_c"/>
    <property type="match status" value="1"/>
</dbReference>
<dbReference type="Proteomes" id="UP001216907">
    <property type="component" value="Unassembled WGS sequence"/>
</dbReference>
<dbReference type="EMBL" id="JARRAG010000001">
    <property type="protein sequence ID" value="MDG3003401.1"/>
    <property type="molecule type" value="Genomic_DNA"/>
</dbReference>
<evidence type="ECO:0000256" key="6">
    <source>
        <dbReference type="PROSITE-ProRule" id="PRU00169"/>
    </source>
</evidence>
<evidence type="ECO:0000256" key="5">
    <source>
        <dbReference type="ARBA" id="ARBA00022777"/>
    </source>
</evidence>
<feature type="domain" description="PAC" evidence="11">
    <location>
        <begin position="486"/>
        <end position="538"/>
    </location>
</feature>
<dbReference type="SMART" id="SM00388">
    <property type="entry name" value="HisKA"/>
    <property type="match status" value="1"/>
</dbReference>
<dbReference type="PROSITE" id="PS50113">
    <property type="entry name" value="PAC"/>
    <property type="match status" value="2"/>
</dbReference>
<dbReference type="PRINTS" id="PR00344">
    <property type="entry name" value="BCTRLSENSOR"/>
</dbReference>
<feature type="modified residue" description="4-aspartylphosphate" evidence="6">
    <location>
        <position position="844"/>
    </location>
</feature>
<dbReference type="InterPro" id="IPR000700">
    <property type="entry name" value="PAS-assoc_C"/>
</dbReference>
<reference evidence="12 13" key="1">
    <citation type="submission" date="2023-03" db="EMBL/GenBank/DDBJ databases">
        <title>Paludisphaera mucosa sp. nov. a novel planctomycete from northern fen.</title>
        <authorList>
            <person name="Ivanova A."/>
        </authorList>
    </citation>
    <scope>NUCLEOTIDE SEQUENCE [LARGE SCALE GENOMIC DNA]</scope>
    <source>
        <strain evidence="12 13">Pla2</strain>
    </source>
</reference>
<dbReference type="Pfam" id="PF13426">
    <property type="entry name" value="PAS_9"/>
    <property type="match status" value="1"/>
</dbReference>
<keyword evidence="5" id="KW-0418">Kinase</keyword>
<feature type="domain" description="PAS" evidence="10">
    <location>
        <begin position="139"/>
        <end position="210"/>
    </location>
</feature>
<dbReference type="InterPro" id="IPR036097">
    <property type="entry name" value="HisK_dim/P_sf"/>
</dbReference>
<feature type="domain" description="PAS" evidence="10">
    <location>
        <begin position="17"/>
        <end position="87"/>
    </location>
</feature>
<dbReference type="EC" id="2.7.13.3" evidence="2"/>
<dbReference type="SUPFAM" id="SSF47384">
    <property type="entry name" value="Homodimeric domain of signal transducing histidine kinase"/>
    <property type="match status" value="1"/>
</dbReference>
<evidence type="ECO:0000256" key="2">
    <source>
        <dbReference type="ARBA" id="ARBA00012438"/>
    </source>
</evidence>
<evidence type="ECO:0000259" key="8">
    <source>
        <dbReference type="PROSITE" id="PS50109"/>
    </source>
</evidence>
<dbReference type="SUPFAM" id="SSF52172">
    <property type="entry name" value="CheY-like"/>
    <property type="match status" value="1"/>
</dbReference>
<dbReference type="InterPro" id="IPR013656">
    <property type="entry name" value="PAS_4"/>
</dbReference>
<dbReference type="PROSITE" id="PS50109">
    <property type="entry name" value="HIS_KIN"/>
    <property type="match status" value="1"/>
</dbReference>
<feature type="domain" description="PAC" evidence="11">
    <location>
        <begin position="341"/>
        <end position="394"/>
    </location>
</feature>
<dbReference type="Gene3D" id="3.30.565.10">
    <property type="entry name" value="Histidine kinase-like ATPase, C-terminal domain"/>
    <property type="match status" value="1"/>
</dbReference>
<dbReference type="InterPro" id="IPR011006">
    <property type="entry name" value="CheY-like_superfamily"/>
</dbReference>
<dbReference type="InterPro" id="IPR003594">
    <property type="entry name" value="HATPase_dom"/>
</dbReference>
<dbReference type="Gene3D" id="1.10.287.130">
    <property type="match status" value="1"/>
</dbReference>
<dbReference type="CDD" id="cd00130">
    <property type="entry name" value="PAS"/>
    <property type="match status" value="2"/>
</dbReference>
<dbReference type="Pfam" id="PF02518">
    <property type="entry name" value="HATPase_c"/>
    <property type="match status" value="1"/>
</dbReference>
<evidence type="ECO:0000256" key="1">
    <source>
        <dbReference type="ARBA" id="ARBA00000085"/>
    </source>
</evidence>
<name>A0ABT6F7E2_9BACT</name>
<dbReference type="Gene3D" id="3.40.50.2300">
    <property type="match status" value="1"/>
</dbReference>